<dbReference type="PANTHER" id="PTHR12659:SF7">
    <property type="entry name" value="CROSSVEINLESS C, ISOFORM C"/>
    <property type="match status" value="1"/>
</dbReference>
<dbReference type="GO" id="GO:0005096">
    <property type="term" value="F:GTPase activator activity"/>
    <property type="evidence" value="ECO:0000318"/>
    <property type="project" value="GO_Central"/>
</dbReference>
<feature type="region of interest" description="Disordered" evidence="2">
    <location>
        <begin position="646"/>
        <end position="727"/>
    </location>
</feature>
<dbReference type="Gene3D" id="3.30.530.20">
    <property type="match status" value="1"/>
</dbReference>
<protein>
    <submittedName>
        <fullName evidence="3">Gei-1</fullName>
    </submittedName>
</protein>
<dbReference type="InterPro" id="IPR023393">
    <property type="entry name" value="START-like_dom_sf"/>
</dbReference>
<feature type="compositionally biased region" description="Polar residues" evidence="2">
    <location>
        <begin position="280"/>
        <end position="290"/>
    </location>
</feature>
<dbReference type="Proteomes" id="UP000005239">
    <property type="component" value="Unassembled WGS sequence"/>
</dbReference>
<dbReference type="PROSITE" id="PS50238">
    <property type="entry name" value="RHOGAP"/>
    <property type="match status" value="1"/>
</dbReference>
<name>A0A2A6BQ08_PRIPA</name>
<sequence length="1732" mass="189865">MPFFQSISPDYSTPDGADARRRPTTTRRLQGESAQSVDSSVVGHLPALSLSLAAQRLRGQQQQHSQLKEDEEKRLERVESRPVLRRRRFKHRKSINLEPETSVILARGVVDSSSSEEEEERPALRRLTVEQSYNLARDQRSIAPQIEEPKLRGPSARRFNRRNQQRAHLSMHCLPISEGSANGPPSAFSAVVRSGRLGGGGQGIDDEDALDFSSQASVSRWTSRMLAELESLPGSLMDINASTQSISRLGPSSHHPPSSSDTVSMTSSTLSIDPPRQQHYRNPTMTSSLIVDSEPSGGRSRRSSTLTAGPDTTVVGYGGMPTVSSRLAESISNLDALLLESASIASGLDAIGRDTVEEGRIDGAPPVPPHRASVENGRNSLMAASSDLSDSRLSILSHNTEASGETLKLDDDASSVRLSRTDLTLDLDCCVPEEEEEEPSPIGDLPILHDEARRASEKEPKQQKRRSVLEDDKYPLLQSIYRLSQSMYADSSMADDDCQTEGRMERWQREKKASCAERIGSSSQPQLRTAKVASSISIDTPPPSVDHVVQSLLRAAKKGEKKAGKDAVTQTSPALSRSSSFDWLETGSVITSTPVSLRADESSSEDAADREVRAVNSAASARKMRLDQTMDESLALLHMMAKDGGEAAPVASPRNNARLSRVSRDSRALRSSALMQQQLQNGSATARQSQLPAPVTATRTTSSAMSDSVYDNVHSERSRDEDDDDDDILSVTSSEMQRPVLNNSKFAPLKGVNSVPSGYSSPRASNFIDEQVPLPSTSSAVAVDDNSALKWTLSRAEDKATEACRWLRLAGFPQYAHAYEEGSFPLQLDAVIADHAGILDADSIHALSKRIATLNRCAIMRMDGVVLRDRSSTIADQMHGMHSDEDGERAKAIIKKMDVRSGSNKKKEPHPPMIISDPVLLSYDSASPPSMRMMPASLAPGGAAVPPRLPANGQRLQGFMSPHPPSTRSKSSHARRQGIVFNSPSSPDSSDDSAQLRLSRYGEGAPVRALAAPASVRDRSVPTRFSRDYAVNRFSRAETERQRERLPSAADYLYPASTRNYRVVSPPVVASSVSRRAVDGHPQSSSMTASTTSSMTSSPFGTPQMARRQLGASVAPGRSAAALHAAMHGASPDLDVRRLAPATSPRLLDGRLAVETTSASVSPPLVLPMPGSLSKCERSELSPIRTAWARLADPRLTRWSVARASVRSTYLRKLVAKSSNRSAEALEAIEAMQAVIPTQSMECFFTDAQLPHAVDALSAKDMALYRKICHLRVTSILEKHMFGGRGGMINIEEEAPGSPSSRFHKLIKRFKTGDSKSKEDRSSVFGAALSDIRRRGGACLPHPLFEILRFLRIHAPEAVGIFRKNGVKSRIAELREIANIEREGDVFQDENALNASQVHDVADLLKQYLRELPEPLMTSRLSKTFAAIFEHVPEDERKSALRYAIVLLPEENREALQTLLFFFQEVAGHAATNSTIGGTGMPTEAEMAETRAAQKCLSYMISNVAELFIVVDQIYGEKHSEYEEDYPLVKGLHKGKGGARSYLQHRIQEITAERNERWPNWVVDGMHDGIEMSSKKSVDGHQLKHFRVWTDIAAPPRDLLHLIKSKRVLWDPSYLNQRLMENMGLDMELLSQSDLLLDSRTSAGCALVERSVLCSETQLMGGVSAAVLEMKWLIEPHGQGRSRVTLVSRVDLRGRHADWYSAQYGGIMARSLARLRDFHRPSIHEDGPETKI</sequence>
<dbReference type="PANTHER" id="PTHR12659">
    <property type="entry name" value="RHO-TYPE GTPASE ACTIVATING PROTEIN"/>
    <property type="match status" value="1"/>
</dbReference>
<feature type="compositionally biased region" description="Low complexity" evidence="2">
    <location>
        <begin position="1084"/>
        <end position="1098"/>
    </location>
</feature>
<gene>
    <name evidence="3" type="primary">WBGene00090430</name>
</gene>
<dbReference type="Pfam" id="PF00620">
    <property type="entry name" value="RhoGAP"/>
    <property type="match status" value="1"/>
</dbReference>
<feature type="region of interest" description="Disordered" evidence="2">
    <location>
        <begin position="1"/>
        <end position="41"/>
    </location>
</feature>
<keyword evidence="1" id="KW-0175">Coiled coil</keyword>
<dbReference type="SUPFAM" id="SSF47769">
    <property type="entry name" value="SAM/Pointed domain"/>
    <property type="match status" value="1"/>
</dbReference>
<proteinExistence type="predicted"/>
<evidence type="ECO:0000256" key="2">
    <source>
        <dbReference type="SAM" id="MobiDB-lite"/>
    </source>
</evidence>
<dbReference type="EnsemblMetazoa" id="PPA00876.1">
    <property type="protein sequence ID" value="PPA00876.1"/>
    <property type="gene ID" value="WBGene00090430"/>
</dbReference>
<feature type="region of interest" description="Disordered" evidence="2">
    <location>
        <begin position="1074"/>
        <end position="1103"/>
    </location>
</feature>
<dbReference type="InterPro" id="IPR013761">
    <property type="entry name" value="SAM/pointed_sf"/>
</dbReference>
<dbReference type="Gene3D" id="1.10.287.2070">
    <property type="match status" value="1"/>
</dbReference>
<keyword evidence="4" id="KW-1185">Reference proteome</keyword>
<organism evidence="3 4">
    <name type="scientific">Pristionchus pacificus</name>
    <name type="common">Parasitic nematode worm</name>
    <dbReference type="NCBI Taxonomy" id="54126"/>
    <lineage>
        <taxon>Eukaryota</taxon>
        <taxon>Metazoa</taxon>
        <taxon>Ecdysozoa</taxon>
        <taxon>Nematoda</taxon>
        <taxon>Chromadorea</taxon>
        <taxon>Rhabditida</taxon>
        <taxon>Rhabditina</taxon>
        <taxon>Diplogasteromorpha</taxon>
        <taxon>Diplogasteroidea</taxon>
        <taxon>Neodiplogasteridae</taxon>
        <taxon>Pristionchus</taxon>
    </lineage>
</organism>
<evidence type="ECO:0000313" key="3">
    <source>
        <dbReference type="EnsemblMetazoa" id="PPA00876.1"/>
    </source>
</evidence>
<dbReference type="Gene3D" id="1.10.555.10">
    <property type="entry name" value="Rho GTPase activation protein"/>
    <property type="match status" value="1"/>
</dbReference>
<evidence type="ECO:0000256" key="1">
    <source>
        <dbReference type="SAM" id="Coils"/>
    </source>
</evidence>
<accession>A0A2A6BQ08</accession>
<evidence type="ECO:0000313" key="4">
    <source>
        <dbReference type="Proteomes" id="UP000005239"/>
    </source>
</evidence>
<feature type="coiled-coil region" evidence="1">
    <location>
        <begin position="54"/>
        <end position="81"/>
    </location>
</feature>
<dbReference type="InterPro" id="IPR008936">
    <property type="entry name" value="Rho_GTPase_activation_prot"/>
</dbReference>
<feature type="compositionally biased region" description="Polar residues" evidence="2">
    <location>
        <begin position="1"/>
        <end position="11"/>
    </location>
</feature>
<dbReference type="GO" id="GO:0007165">
    <property type="term" value="P:signal transduction"/>
    <property type="evidence" value="ECO:0007669"/>
    <property type="project" value="InterPro"/>
</dbReference>
<feature type="region of interest" description="Disordered" evidence="2">
    <location>
        <begin position="932"/>
        <end position="994"/>
    </location>
</feature>
<dbReference type="GO" id="GO:0035023">
    <property type="term" value="P:regulation of Rho protein signal transduction"/>
    <property type="evidence" value="ECO:0000318"/>
    <property type="project" value="GO_Central"/>
</dbReference>
<accession>A0A8R1Y3X0</accession>
<dbReference type="SMART" id="SM00324">
    <property type="entry name" value="RhoGAP"/>
    <property type="match status" value="1"/>
</dbReference>
<dbReference type="OrthoDB" id="10003330at2759"/>
<feature type="region of interest" description="Disordered" evidence="2">
    <location>
        <begin position="246"/>
        <end position="313"/>
    </location>
</feature>
<feature type="compositionally biased region" description="Polar residues" evidence="2">
    <location>
        <begin position="675"/>
        <end position="706"/>
    </location>
</feature>
<dbReference type="GO" id="GO:0030036">
    <property type="term" value="P:actin cytoskeleton organization"/>
    <property type="evidence" value="ECO:0000318"/>
    <property type="project" value="GO_Central"/>
</dbReference>
<dbReference type="InterPro" id="IPR000198">
    <property type="entry name" value="RhoGAP_dom"/>
</dbReference>
<reference evidence="3" key="2">
    <citation type="submission" date="2022-06" db="UniProtKB">
        <authorList>
            <consortium name="EnsemblMetazoa"/>
        </authorList>
    </citation>
    <scope>IDENTIFICATION</scope>
    <source>
        <strain evidence="3">PS312</strain>
    </source>
</reference>
<feature type="compositionally biased region" description="Low complexity" evidence="2">
    <location>
        <begin position="251"/>
        <end position="271"/>
    </location>
</feature>
<dbReference type="SUPFAM" id="SSF48350">
    <property type="entry name" value="GTPase activation domain, GAP"/>
    <property type="match status" value="1"/>
</dbReference>
<reference evidence="4" key="1">
    <citation type="journal article" date="2008" name="Nat. Genet.">
        <title>The Pristionchus pacificus genome provides a unique perspective on nematode lifestyle and parasitism.</title>
        <authorList>
            <person name="Dieterich C."/>
            <person name="Clifton S.W."/>
            <person name="Schuster L.N."/>
            <person name="Chinwalla A."/>
            <person name="Delehaunty K."/>
            <person name="Dinkelacker I."/>
            <person name="Fulton L."/>
            <person name="Fulton R."/>
            <person name="Godfrey J."/>
            <person name="Minx P."/>
            <person name="Mitreva M."/>
            <person name="Roeseler W."/>
            <person name="Tian H."/>
            <person name="Witte H."/>
            <person name="Yang S.P."/>
            <person name="Wilson R.K."/>
            <person name="Sommer R.J."/>
        </authorList>
    </citation>
    <scope>NUCLEOTIDE SEQUENCE [LARGE SCALE GENOMIC DNA]</scope>
    <source>
        <strain evidence="4">PS312</strain>
    </source>
</reference>
<dbReference type="SUPFAM" id="SSF55961">
    <property type="entry name" value="Bet v1-like"/>
    <property type="match status" value="1"/>
</dbReference>